<dbReference type="GO" id="GO:0016020">
    <property type="term" value="C:membrane"/>
    <property type="evidence" value="ECO:0007669"/>
    <property type="project" value="InterPro"/>
</dbReference>
<feature type="compositionally biased region" description="Low complexity" evidence="1">
    <location>
        <begin position="70"/>
        <end position="84"/>
    </location>
</feature>
<dbReference type="Gene3D" id="3.90.1010.20">
    <property type="match status" value="1"/>
</dbReference>
<dbReference type="AlphaFoldDB" id="A0A1H9THM2"/>
<accession>A0A1H9THM2</accession>
<dbReference type="Pfam" id="PF04205">
    <property type="entry name" value="FMN_bind"/>
    <property type="match status" value="1"/>
</dbReference>
<dbReference type="OrthoDB" id="8099475at2"/>
<dbReference type="RefSeq" id="WP_091756961.1">
    <property type="nucleotide sequence ID" value="NZ_FOHB01000002.1"/>
</dbReference>
<gene>
    <name evidence="3" type="ORF">SAMN05216199_1595</name>
</gene>
<dbReference type="SMART" id="SM00900">
    <property type="entry name" value="FMN_bind"/>
    <property type="match status" value="1"/>
</dbReference>
<dbReference type="GO" id="GO:0010181">
    <property type="term" value="F:FMN binding"/>
    <property type="evidence" value="ECO:0007669"/>
    <property type="project" value="InterPro"/>
</dbReference>
<dbReference type="InterPro" id="IPR007329">
    <property type="entry name" value="FMN-bd"/>
</dbReference>
<feature type="region of interest" description="Disordered" evidence="1">
    <location>
        <begin position="42"/>
        <end position="84"/>
    </location>
</feature>
<reference evidence="4" key="1">
    <citation type="submission" date="2016-10" db="EMBL/GenBank/DDBJ databases">
        <authorList>
            <person name="Varghese N."/>
            <person name="Submissions S."/>
        </authorList>
    </citation>
    <scope>NUCLEOTIDE SEQUENCE [LARGE SCALE GENOMIC DNA]</scope>
    <source>
        <strain evidence="4">CGMCC 1.6963</strain>
    </source>
</reference>
<evidence type="ECO:0000256" key="1">
    <source>
        <dbReference type="SAM" id="MobiDB-lite"/>
    </source>
</evidence>
<keyword evidence="4" id="KW-1185">Reference proteome</keyword>
<organism evidence="3 4">
    <name type="scientific">Pedococcus cremeus</name>
    <dbReference type="NCBI Taxonomy" id="587636"/>
    <lineage>
        <taxon>Bacteria</taxon>
        <taxon>Bacillati</taxon>
        <taxon>Actinomycetota</taxon>
        <taxon>Actinomycetes</taxon>
        <taxon>Micrococcales</taxon>
        <taxon>Intrasporangiaceae</taxon>
        <taxon>Pedococcus</taxon>
    </lineage>
</organism>
<feature type="domain" description="FMN-binding" evidence="2">
    <location>
        <begin position="91"/>
        <end position="168"/>
    </location>
</feature>
<name>A0A1H9THM2_9MICO</name>
<evidence type="ECO:0000259" key="2">
    <source>
        <dbReference type="SMART" id="SM00900"/>
    </source>
</evidence>
<evidence type="ECO:0000313" key="3">
    <source>
        <dbReference type="EMBL" id="SER96113.1"/>
    </source>
</evidence>
<feature type="compositionally biased region" description="Low complexity" evidence="1">
    <location>
        <begin position="42"/>
        <end position="54"/>
    </location>
</feature>
<proteinExistence type="predicted"/>
<evidence type="ECO:0000313" key="4">
    <source>
        <dbReference type="Proteomes" id="UP000199019"/>
    </source>
</evidence>
<dbReference type="STRING" id="587636.SAMN05216199_1595"/>
<dbReference type="Proteomes" id="UP000199019">
    <property type="component" value="Unassembled WGS sequence"/>
</dbReference>
<protein>
    <submittedName>
        <fullName evidence="3">Uncharacterized protein, contains FMN-binding domain</fullName>
    </submittedName>
</protein>
<dbReference type="EMBL" id="FOHB01000002">
    <property type="protein sequence ID" value="SER96113.1"/>
    <property type="molecule type" value="Genomic_DNA"/>
</dbReference>
<sequence>MRTVTALGTAAAAGVVLVSSWQAGQHSGPQAAGGVHVVSGASGSAGGAVSSAPPAAGPPTRHARKGSKKPGTTTSAPPARRTATGAVVQTPYGNVQVKVSLLGKKITKVTAIHLTDSSSTSVEISASAAPILRQEALKAQSANIDLVSGATYTSEGYKTSLQAALDAAHL</sequence>